<keyword evidence="5" id="KW-1185">Reference proteome</keyword>
<dbReference type="EC" id="2.3.1.-" evidence="4"/>
<feature type="transmembrane region" description="Helical" evidence="1">
    <location>
        <begin position="201"/>
        <end position="222"/>
    </location>
</feature>
<dbReference type="InterPro" id="IPR002656">
    <property type="entry name" value="Acyl_transf_3_dom"/>
</dbReference>
<feature type="transmembrane region" description="Helical" evidence="1">
    <location>
        <begin position="325"/>
        <end position="342"/>
    </location>
</feature>
<evidence type="ECO:0000313" key="4">
    <source>
        <dbReference type="EMBL" id="ASJ72195.1"/>
    </source>
</evidence>
<evidence type="ECO:0000259" key="2">
    <source>
        <dbReference type="Pfam" id="PF01757"/>
    </source>
</evidence>
<dbReference type="InterPro" id="IPR050879">
    <property type="entry name" value="Acyltransferase_3"/>
</dbReference>
<dbReference type="KEGG" id="gai:IMCC3135_10505"/>
<feature type="transmembrane region" description="Helical" evidence="1">
    <location>
        <begin position="234"/>
        <end position="253"/>
    </location>
</feature>
<proteinExistence type="predicted"/>
<dbReference type="Pfam" id="PF19040">
    <property type="entry name" value="SGNH"/>
    <property type="match status" value="1"/>
</dbReference>
<accession>A0A2Z2NNT4</accession>
<feature type="transmembrane region" description="Helical" evidence="1">
    <location>
        <begin position="362"/>
        <end position="381"/>
    </location>
</feature>
<dbReference type="GO" id="GO:0009103">
    <property type="term" value="P:lipopolysaccharide biosynthetic process"/>
    <property type="evidence" value="ECO:0007669"/>
    <property type="project" value="TreeGrafter"/>
</dbReference>
<dbReference type="InterPro" id="IPR043968">
    <property type="entry name" value="SGNH"/>
</dbReference>
<feature type="transmembrane region" description="Helical" evidence="1">
    <location>
        <begin position="174"/>
        <end position="195"/>
    </location>
</feature>
<feature type="transmembrane region" description="Helical" evidence="1">
    <location>
        <begin position="86"/>
        <end position="106"/>
    </location>
</feature>
<evidence type="ECO:0000256" key="1">
    <source>
        <dbReference type="SAM" id="Phobius"/>
    </source>
</evidence>
<organism evidence="4 5">
    <name type="scientific">Granulosicoccus antarcticus IMCC3135</name>
    <dbReference type="NCBI Taxonomy" id="1192854"/>
    <lineage>
        <taxon>Bacteria</taxon>
        <taxon>Pseudomonadati</taxon>
        <taxon>Pseudomonadota</taxon>
        <taxon>Gammaproteobacteria</taxon>
        <taxon>Chromatiales</taxon>
        <taxon>Granulosicoccaceae</taxon>
        <taxon>Granulosicoccus</taxon>
    </lineage>
</organism>
<dbReference type="GO" id="GO:0016020">
    <property type="term" value="C:membrane"/>
    <property type="evidence" value="ECO:0007669"/>
    <property type="project" value="TreeGrafter"/>
</dbReference>
<evidence type="ECO:0000259" key="3">
    <source>
        <dbReference type="Pfam" id="PF19040"/>
    </source>
</evidence>
<dbReference type="RefSeq" id="WP_088917532.1">
    <property type="nucleotide sequence ID" value="NZ_CP018632.1"/>
</dbReference>
<feature type="transmembrane region" description="Helical" evidence="1">
    <location>
        <begin position="45"/>
        <end position="65"/>
    </location>
</feature>
<dbReference type="EMBL" id="CP018632">
    <property type="protein sequence ID" value="ASJ72195.1"/>
    <property type="molecule type" value="Genomic_DNA"/>
</dbReference>
<dbReference type="Proteomes" id="UP000250079">
    <property type="component" value="Chromosome"/>
</dbReference>
<feature type="domain" description="Acyltransferase 3" evidence="2">
    <location>
        <begin position="20"/>
        <end position="339"/>
    </location>
</feature>
<keyword evidence="1" id="KW-0812">Transmembrane</keyword>
<dbReference type="AlphaFoldDB" id="A0A2Z2NNT4"/>
<keyword evidence="1" id="KW-1133">Transmembrane helix</keyword>
<keyword evidence="1" id="KW-0472">Membrane</keyword>
<feature type="domain" description="SGNH" evidence="3">
    <location>
        <begin position="421"/>
        <end position="638"/>
    </location>
</feature>
<sequence length="663" mass="74148">MKQNSEAVSAMTPSQKYQPEIDGLRTIAVMSVVLFHLEFKWIPGGFVGVDVFFVISGFLITRLLVKDVQAGNFSFKHFYLRRIRRLGPALIAVLLGTFVVAAFFLTPDHFQRFSGALLASLFSASNLFFWAESGYFDATAELKPLLHTWSLSVEEQFYLVWPALIFLVGRRSRWVLPVVVLLLSLLSLYGALVFTKYEPSAGFFLMPFRIYEFGIGAGLALLALQPLRNTFREFFCLLGLLMIGYSLLAFDKLTPFPDIYALLPCMGAALVIVGGNARFLGYLLRNPISVWVGKISYSLYLVHWPIVVLYKHVTFADAVLGKTRIALLVLMFMAAPVMYYGIEKRFRFGAGSNKPGASRRLWGWLAVPLVLSMLSVHAYAINGWSWRFDDAVIHSIGILEERQQDRRQFIDNEQATSNLPFDAAAEKVLVMGDSHSTDMFNALYLNVEGDSRISVRRLELDDVCLYLFADKPDEQVTGLSASELVRCGEQYDAVLASEMLAQVDRIVISTRWQETSFPNIEPFANFLRSAGKPESPPQVVVMGRSAEFKNVPALILQIGLDDTIDQQLAATRTTNLDALNENLKQQAEVLQLPFVDKVSYLCSDEASRCDAIDEQGLVLYTDYGHWSLEGARLFGQRMLADSATAVMLTGMSTSELNARSTAN</sequence>
<gene>
    <name evidence="4" type="primary">oatA</name>
    <name evidence="4" type="ORF">IMCC3135_10505</name>
</gene>
<protein>
    <submittedName>
        <fullName evidence="4">O-acetyltransferase OatA</fullName>
        <ecNumber evidence="4">2.3.1.-</ecNumber>
    </submittedName>
</protein>
<keyword evidence="4" id="KW-0012">Acyltransferase</keyword>
<keyword evidence="4" id="KW-0808">Transferase</keyword>
<dbReference type="Pfam" id="PF01757">
    <property type="entry name" value="Acyl_transf_3"/>
    <property type="match status" value="1"/>
</dbReference>
<dbReference type="PANTHER" id="PTHR23028:SF53">
    <property type="entry name" value="ACYL_TRANSF_3 DOMAIN-CONTAINING PROTEIN"/>
    <property type="match status" value="1"/>
</dbReference>
<feature type="transmembrane region" description="Helical" evidence="1">
    <location>
        <begin position="295"/>
        <end position="313"/>
    </location>
</feature>
<feature type="transmembrane region" description="Helical" evidence="1">
    <location>
        <begin position="259"/>
        <end position="283"/>
    </location>
</feature>
<dbReference type="GO" id="GO:0016747">
    <property type="term" value="F:acyltransferase activity, transferring groups other than amino-acyl groups"/>
    <property type="evidence" value="ECO:0007669"/>
    <property type="project" value="InterPro"/>
</dbReference>
<dbReference type="PANTHER" id="PTHR23028">
    <property type="entry name" value="ACETYLTRANSFERASE"/>
    <property type="match status" value="1"/>
</dbReference>
<evidence type="ECO:0000313" key="5">
    <source>
        <dbReference type="Proteomes" id="UP000250079"/>
    </source>
</evidence>
<dbReference type="OrthoDB" id="9767863at2"/>
<name>A0A2Z2NNT4_9GAMM</name>
<reference evidence="4 5" key="1">
    <citation type="submission" date="2016-12" db="EMBL/GenBank/DDBJ databases">
        <authorList>
            <person name="Song W.-J."/>
            <person name="Kurnit D.M."/>
        </authorList>
    </citation>
    <scope>NUCLEOTIDE SEQUENCE [LARGE SCALE GENOMIC DNA]</scope>
    <source>
        <strain evidence="4 5">IMCC3135</strain>
    </source>
</reference>